<dbReference type="OrthoDB" id="1928184at2759"/>
<sequence length="425" mass="47301">MSDHSRHFHHYLLLFPSLFFSFFSLSLSLVLVLYLYLFSSMGTSPERLPGNRPDFRAPPPSPIATANGRRSAVANDDVLTEFLEHSLRVPDLVLPDSIFPSEISAGNPPEIDFQSLISPGSGSVLEVLESVAGIGCFQLVNCGISGEMSRSARAAGGGIFEISAEKKAEMLRSAERRYGFEEAMAEISEEFWWCGGDEEREGLNQVLEGIWPHGHSNFSDKIESLCMTLEQIAGKLLQILLENMPPGSSKEMVTSEEEEEEEEGGGAAAVAPVLCIYKHGRNIPSGKWVSFMQSDIIRMMIQRSDYSHALCLHLCDAASEFHVYSKRGWMSFCPSRDAIVVTVGDQIQEFSDGLYKHVIGRPILHMEDEDSISMAFLYSPPPAVYQCQNTYSAYNNKSISLGQQMVIAMCLTLLFQFIVYIYKKI</sequence>
<dbReference type="PANTHER" id="PTHR34945">
    <property type="entry name" value="2-OXOGLUTARATE (2OG) AND FE(II)-DEPENDENT OXYGENASE SUPERFAMILY PROTEIN"/>
    <property type="match status" value="1"/>
</dbReference>
<protein>
    <submittedName>
        <fullName evidence="2">1-aminocyclopropane-1-carboxylate oxidase 5</fullName>
    </submittedName>
</protein>
<comment type="caution">
    <text evidence="2">The sequence shown here is derived from an EMBL/GenBank/DDBJ whole genome shotgun (WGS) entry which is preliminary data.</text>
</comment>
<proteinExistence type="predicted"/>
<dbReference type="AlphaFoldDB" id="A0A443N1W0"/>
<gene>
    <name evidence="2" type="ORF">CKAN_00072100</name>
</gene>
<dbReference type="Gene3D" id="2.60.120.330">
    <property type="entry name" value="B-lactam Antibiotic, Isopenicillin N Synthase, Chain"/>
    <property type="match status" value="1"/>
</dbReference>
<keyword evidence="1" id="KW-1133">Transmembrane helix</keyword>
<evidence type="ECO:0000313" key="3">
    <source>
        <dbReference type="Proteomes" id="UP000283530"/>
    </source>
</evidence>
<feature type="transmembrane region" description="Helical" evidence="1">
    <location>
        <begin position="12"/>
        <end position="37"/>
    </location>
</feature>
<feature type="transmembrane region" description="Helical" evidence="1">
    <location>
        <begin position="405"/>
        <end position="422"/>
    </location>
</feature>
<dbReference type="Proteomes" id="UP000283530">
    <property type="component" value="Unassembled WGS sequence"/>
</dbReference>
<dbReference type="InterPro" id="IPR027443">
    <property type="entry name" value="IPNS-like_sf"/>
</dbReference>
<dbReference type="SUPFAM" id="SSF51197">
    <property type="entry name" value="Clavaminate synthase-like"/>
    <property type="match status" value="1"/>
</dbReference>
<organism evidence="2 3">
    <name type="scientific">Cinnamomum micranthum f. kanehirae</name>
    <dbReference type="NCBI Taxonomy" id="337451"/>
    <lineage>
        <taxon>Eukaryota</taxon>
        <taxon>Viridiplantae</taxon>
        <taxon>Streptophyta</taxon>
        <taxon>Embryophyta</taxon>
        <taxon>Tracheophyta</taxon>
        <taxon>Spermatophyta</taxon>
        <taxon>Magnoliopsida</taxon>
        <taxon>Magnoliidae</taxon>
        <taxon>Laurales</taxon>
        <taxon>Lauraceae</taxon>
        <taxon>Cinnamomum</taxon>
    </lineage>
</organism>
<accession>A0A443N1W0</accession>
<keyword evidence="3" id="KW-1185">Reference proteome</keyword>
<evidence type="ECO:0000256" key="1">
    <source>
        <dbReference type="SAM" id="Phobius"/>
    </source>
</evidence>
<keyword evidence="1" id="KW-0472">Membrane</keyword>
<dbReference type="EMBL" id="QPKB01000001">
    <property type="protein sequence ID" value="RWR72496.1"/>
    <property type="molecule type" value="Genomic_DNA"/>
</dbReference>
<dbReference type="PANTHER" id="PTHR34945:SF8">
    <property type="entry name" value="DOWNSTREAM TARGET OF AGL15-4"/>
    <property type="match status" value="1"/>
</dbReference>
<keyword evidence="1" id="KW-0812">Transmembrane</keyword>
<evidence type="ECO:0000313" key="2">
    <source>
        <dbReference type="EMBL" id="RWR72496.1"/>
    </source>
</evidence>
<name>A0A443N1W0_9MAGN</name>
<reference evidence="2 3" key="1">
    <citation type="journal article" date="2019" name="Nat. Plants">
        <title>Stout camphor tree genome fills gaps in understanding of flowering plant genome evolution.</title>
        <authorList>
            <person name="Chaw S.M."/>
            <person name="Liu Y.C."/>
            <person name="Wu Y.W."/>
            <person name="Wang H.Y."/>
            <person name="Lin C.I."/>
            <person name="Wu C.S."/>
            <person name="Ke H.M."/>
            <person name="Chang L.Y."/>
            <person name="Hsu C.Y."/>
            <person name="Yang H.T."/>
            <person name="Sudianto E."/>
            <person name="Hsu M.H."/>
            <person name="Wu K.P."/>
            <person name="Wang L.N."/>
            <person name="Leebens-Mack J.H."/>
            <person name="Tsai I.J."/>
        </authorList>
    </citation>
    <scope>NUCLEOTIDE SEQUENCE [LARGE SCALE GENOMIC DNA]</scope>
    <source>
        <strain evidence="3">cv. Chaw 1501</strain>
        <tissue evidence="2">Young leaves</tissue>
    </source>
</reference>